<accession>A0A2V5HBV9</accession>
<reference evidence="1 2" key="1">
    <citation type="submission" date="2018-02" db="EMBL/GenBank/DDBJ databases">
        <title>The genomes of Aspergillus section Nigri reveals drivers in fungal speciation.</title>
        <authorList>
            <consortium name="DOE Joint Genome Institute"/>
            <person name="Vesth T.C."/>
            <person name="Nybo J."/>
            <person name="Theobald S."/>
            <person name="Brandl J."/>
            <person name="Frisvad J.C."/>
            <person name="Nielsen K.F."/>
            <person name="Lyhne E.K."/>
            <person name="Kogle M.E."/>
            <person name="Kuo A."/>
            <person name="Riley R."/>
            <person name="Clum A."/>
            <person name="Nolan M."/>
            <person name="Lipzen A."/>
            <person name="Salamov A."/>
            <person name="Henrissat B."/>
            <person name="Wiebenga A."/>
            <person name="De vries R.P."/>
            <person name="Grigoriev I.V."/>
            <person name="Mortensen U.H."/>
            <person name="Andersen M.R."/>
            <person name="Baker S.E."/>
        </authorList>
    </citation>
    <scope>NUCLEOTIDE SEQUENCE [LARGE SCALE GENOMIC DNA]</scope>
    <source>
        <strain evidence="1 2">CBS 115571</strain>
    </source>
</reference>
<evidence type="ECO:0000313" key="1">
    <source>
        <dbReference type="EMBL" id="PYI19852.1"/>
    </source>
</evidence>
<dbReference type="AlphaFoldDB" id="A0A2V5HBV9"/>
<sequence>MRTSGGALGRSAAAFTVDCSVCEHPFLSPHCHVYFGRRACFSACLFVYTLIPCDNYIPHPLTTTNYHQPLPPIPRILCNKENSTISHTPSHSKFSNTPSGQVSCNQRITYPSSQHLT</sequence>
<protein>
    <submittedName>
        <fullName evidence="1">Uncharacterized protein</fullName>
    </submittedName>
</protein>
<organism evidence="1 2">
    <name type="scientific">Aspergillus violaceofuscus (strain CBS 115571)</name>
    <dbReference type="NCBI Taxonomy" id="1450538"/>
    <lineage>
        <taxon>Eukaryota</taxon>
        <taxon>Fungi</taxon>
        <taxon>Dikarya</taxon>
        <taxon>Ascomycota</taxon>
        <taxon>Pezizomycotina</taxon>
        <taxon>Eurotiomycetes</taxon>
        <taxon>Eurotiomycetidae</taxon>
        <taxon>Eurotiales</taxon>
        <taxon>Aspergillaceae</taxon>
        <taxon>Aspergillus</taxon>
    </lineage>
</organism>
<evidence type="ECO:0000313" key="2">
    <source>
        <dbReference type="Proteomes" id="UP000249829"/>
    </source>
</evidence>
<name>A0A2V5HBV9_ASPV1</name>
<dbReference type="Proteomes" id="UP000249829">
    <property type="component" value="Unassembled WGS sequence"/>
</dbReference>
<dbReference type="EMBL" id="KZ825130">
    <property type="protein sequence ID" value="PYI19852.1"/>
    <property type="molecule type" value="Genomic_DNA"/>
</dbReference>
<proteinExistence type="predicted"/>
<gene>
    <name evidence="1" type="ORF">BO99DRAFT_131030</name>
</gene>
<keyword evidence="2" id="KW-1185">Reference proteome</keyword>